<evidence type="ECO:0000259" key="5">
    <source>
        <dbReference type="PROSITE" id="PS50030"/>
    </source>
</evidence>
<dbReference type="Gene3D" id="2.80.10.50">
    <property type="match status" value="1"/>
</dbReference>
<evidence type="ECO:0000256" key="1">
    <source>
        <dbReference type="ARBA" id="ARBA00006545"/>
    </source>
</evidence>
<feature type="compositionally biased region" description="Polar residues" evidence="4">
    <location>
        <begin position="1352"/>
        <end position="1362"/>
    </location>
</feature>
<sequence length="4209" mass="470466">MLEGLVTWVINNYLGKYVENLNADQLSIAVLQGAVELENLPLKKDALRQVGLPIQVRAGHIGKVKLKVPVSAITSAPWELCMEQLYLVAGPLRLSELDEEAEEQALLDYKLGMLDFIEACWKTETEAAQVSTSYYASSYSSWLGISMSFAANIIENLQLKIKDVHFRFEDDITIDNRIFASGIQIDSLTAQSCDESWNPCYISSSSQVSYKLIEMSGFSVYWDSISRDDLWGDLSLLELSVAMKKKVKHDYLLSPVNAKAQIKRNRSELPLRSRGNPRIVCNLTLDQVPLSLTDWQYEQMVGCKRGLKSIQRRHGHLRSRPKTSVKENPSAWWVYAIGRVVRPQPTWESTRQKGKENVEYVAIYTNLLTNPSAPLQPETKAFKDKVEWERSFEELRILREIAMGRTRPPKTAKPDQNGAGVGVLASWFPQWWGQQGAQPAGQLDESESSTVLEEKILDALADTVENNTILKRDIVFGQFNFTLRQGSFNLCNSNKEALMELQFQNVKVALESRPRTASHSFEIALGALFLKDHLFKDSAFPVLISPQSKSFFGGSESAPSGRSNRPLPPGLARLLAPNTSTSNVNSSQEQPLFQLCYEYKPFNSSAERKLEVRSKSLDVVYNPGATKWIVDFFTAPHQSKESGLRQAARQSYHAMKRKTKQQLLNNWDNMVNGPTASRKGWDIDLDISAPQIFLVEHFNDKNAILCVVDFGKLRFSNRQTEAQMVQQSSTETEVEEEEEAFQTPCSTPPGSEASSTESSRKQSTVDMNNLNELLLHHKLYERYTIDLSDLQILVGCVRDNWKYAHLRGTSSLHILDKFNISLQMERRVVHTLDPQYPSLTVTGNLPKLVAHMNEDKVTAIRTLVDVISGKGLISPLRSQETTPTEDVVDGPMMESVSQLEEDDVDMGARLLMLQFSVDQMALEVQSRGRSVAELQVTGVKMSFTKRPFDTSLSLSVHGLLLVDALQTFGPDFELLVASHKHVGMDSVSGSLQDSEPTSPTSPASPEPEPLRQPSRMPMSPISINQALNSLNNANRAKSPLFGRIPSPPPIRVPPMTDVADNEALISLELVFVSAGCPTNEGKNEHLQIANIQFNNLDIIANQETIVELVGFVHRVFPKQKTPHVPPPLETVDASDSPDGPSRKSSTSSTSLVTTRTQLTFDFHRLNVLLLRAIVKDNGVIGRKIATATMTEAKIHANIGISLEVEGSLGGLQVLDLTPEGQTHQRILSLGDDPLADSHKSSYILAYLSAEMYNMTGQERIRLSQNQAFSFSVKRESVNPDTDNCEISIRMASVWYVHSPHMLMELRSCAVEFKQYLSNLFASIKNAATEMAIGIVHARAEALAQSLSMGSRLYGSSSDISQTPRKRRSLSYSTDHLESTRGTTTPRSPTEASCNTIIKWDIVLATPVVVLPRKLSSSQCVVAHLGSITVKNAELSPASSPWDQNPNIVQKYVVNVSAINLYTIDISKRLSQTFPPQSGMNDSWLMKAEELYGNKNDGTPVLHNTSLQLYVIRELSHTRLKQHEDILMDSMGDMAMVDQQETLTIKGTVVNPIKFSLSRGQYEQMLETVDTVLMPGESSGEKTTEERPVLENILEESELNPGVSTLSMDPTLRARMMAHGAGQRALTSSPTQSISLTVGFELPLLTLELLADLGAGEQKFVELSFKELIVQYEKSHSLETIVQISLHSVMMEDLQKPADSKHRLIMISSNAIVTDPLLNMPGFVSKSCPNLNSSQGALLPWHSSLPDHLETGTILGAGTVRHRHVVAAENSMENRIKGAVPRCPFTPPPSPRGKASPSVYNEDNLVHINVCLKPPRHPHHNKFRSVTVDFNSLDVIVNVESWVVVLDFFGISDIDQDMTKSGVQPTEPQTPTSVKNIADAVVGLDSELDIAVKSFSLLLNRKEYEVARAVMSNFSAHLVSKGGSDTTQTEASIDTFVLCDLTPHHGSLYRERFVTAGLQLSMNKFNSPDVYRLRPYDLKLKLNMTSLVYVHTQRYVSEIQAFFNLFPHLRREVGYFRGNLLEDDENTLSTRILLDIRAPSPIIILPMSSQSTCALVANLGNLTVRNAMKMSDSPEVISRSSDPRKEVLMDVMRIELESMDLSTGVRVSNLASDISDAIPVGSYLIRRSGPSLLREKCHLSLQVERNLMRLRHCVPDLSIHGKLSTLAVTLTLENYKLISGLLSFNIGENLDDLQMPVSIPDVSTIVDDDSCVWTNTYMKFDLQNVNVCLITDDFELACISFIKSNLTVDNYSNRTQDIDLVSQEILITDIRYQDQPVNKRSNVFTNILQPILQINDSESVQAQIHHRRNVDSSKFTILLNNMRLMAILDWWELVRDFIMTKPDFDPNVLRTSAAVSHQQSAGQQHQADLPYELKLNITDSEIVVVQDTSQWDTNAVILKSTTVITYRPLEIQKPVSCNLNHCEMFSCILGMEDETALSIIDPVTVNMEITRRQLHDGTIVKVLRVHMAHLSLRLSYHDFCMFMQMLNSLPNQMQAAKVQMEEVHPVNFRNQLEKLKALDFKAEDCVDALNRCNGQLDEAALWLTQNAIPLSSSSSPTGSPVRQIMDAPFTFSYLEVETDSVCLCVIDDCRDADVPLLEFLFNQLELKQNLEKNAGLAQATISVHYYNRHLSGWEPFIEPWSGNLIWDQTVGGRASTIARDIAITSKESLNINITSSLVELYKSVKEIWTQDYYFPKESANKEMADGDKVISSPPGYRRRSPFVPFALKNETGCRLYFSTIVSTENTIIDRQKVVDSELEWTAVEPKTTVPFSFHERGKVRHRDSHKLKSHQLGVRVEGWQPIIPVTVDRVGIYFRQAFPELKTYGELMSQAMDLPQARVVLEVTLEGSARKLVTVRSALQISNDLDHPVEIKLAHAEHQNKLPMHLKVRGGEILSVPLSHAMGQMWARPLITNGSKGHSFPWSNKAIGWQQVDQPGQIFYETRLCGNKNDEAFRYCAAIHRENYPVDRHPPLTPPLSYSMVQPAHTITLLPPLTVVNLLPYELFYAIKDKVKNVVKPGHQHSDYAVDLESPQELSFNLENFKVAGSLYVPSCSGSFISRIKLQDQEKRRLFLNVNVTAQPGTFCKITVYAPFWLLNKTAIPLVFRQEGVSSDTAGQYEEHEVARMVAPLLFSFSDNDSSPTVTARVGMKVHGDGVPMFCRSFTLQPGVMVRRLNVCLRDNRPDLVYVIGIEVRKGRGRYSVTNIVTLSAHYQIHNKSTYKLQFAQRCFATTVNDPGAQQTYLTAVPNCSLPFHWPRLDKDQLLCVKILDVPQCFWSGGFKIDGNSSLHLTIRNPNGKMYFLRVEIVLQGATNFIVLNDADTMPPPIRIDNFSHVQIQFHQVGLQNLVTNVRAQSSLPYALDEPILPNQLTVIAPGGVLAHYDLNNLGEGPGLTYENFIYIAFTGTFKNVGDNVDMLDVESQQLVLDVPDLSTGRVVLARKQQGARSQLWRMTAEGCLQHEGSSPPRAKADKIMVLDISGPAPQPTQYVGLVIRRPDKRRTSTQSWRFTEDGRLCCAHNSMCVQAKDGFYGLRKGPTQSAAPWQLWSEAVLGPPQAVTYQTTDSGLPLEQAVSRQRLRPGSGFLQVAVETDGPTRVLRIIDIKEKKKIVASNEGGWTKISTSSSIRSKKEETSSSNLELQLSIELPCLGISLISRKPPEELIFAWLKDIKLNFLFTPAAEYFTMSVGNIQLDNQVFEAQSPVVLYVTPASRSHSSDPEEAVRPAISFSAERTPTRQPYNADIFRHFIVRVKSISLIIDERLLLKLFLFFGWNAPEGNENTDESDFETQRILAEAASVYAKRYYFESLKIIFTQVRLSVITSNKLSERLTVVKRKLGLTLIRFEDAAVDLEPYNRKYCFESSQFLINSIMKHYKDELKWQSGIILGSVDFLGNPLGFVNDLSEGMTVLLEGNVTGLFRNVAHGISNSAAKVTETLGDGIGRVVFDDTHEERRQKIRAVTTGSSLDHLVAGFKGLGFGLLGGVTSVFKQTYDGYSSDGLPGAISGVAKGVVGTVTKPVVGVLDLASETATAVRDSSRSSSKCAPKRRRLPRCVTSPTGFLPPYNYKQSEGQEFLYSINNRNYSELFMAYEILRNGQEDLRIVISSENIRVFSVNVNSKVLSIVLEKRLDDLFHCSPLTLMTATDETKHYVEMTMRADQGMSPGIGGHEPIKRPRVRCDSDNIAAWVSQQVNYAKARFVERQHTLVSTSDILDE</sequence>
<feature type="region of interest" description="Disordered" evidence="4">
    <location>
        <begin position="1119"/>
        <end position="1150"/>
    </location>
</feature>
<gene>
    <name evidence="6" type="ORF">NTJ_15402</name>
</gene>
<dbReference type="SMART" id="SM00165">
    <property type="entry name" value="UBA"/>
    <property type="match status" value="1"/>
</dbReference>
<dbReference type="InterPro" id="IPR041969">
    <property type="entry name" value="VP13D_UBA"/>
</dbReference>
<dbReference type="InterPro" id="IPR015940">
    <property type="entry name" value="UBA"/>
</dbReference>
<dbReference type="PANTHER" id="PTHR16166:SF141">
    <property type="entry name" value="INTERMEMBRANE LIPID TRANSFER PROTEIN VPS13D"/>
    <property type="match status" value="1"/>
</dbReference>
<dbReference type="PROSITE" id="PS50030">
    <property type="entry name" value="UBA"/>
    <property type="match status" value="1"/>
</dbReference>
<comment type="similarity">
    <text evidence="1">Belongs to the VPS13 family.</text>
</comment>
<dbReference type="InterPro" id="IPR009543">
    <property type="entry name" value="VPS13_VAB"/>
</dbReference>
<dbReference type="Proteomes" id="UP001307889">
    <property type="component" value="Chromosome 14"/>
</dbReference>
<evidence type="ECO:0000313" key="6">
    <source>
        <dbReference type="EMBL" id="BET02587.1"/>
    </source>
</evidence>
<protein>
    <recommendedName>
        <fullName evidence="5">UBA domain-containing protein</fullName>
    </recommendedName>
</protein>
<feature type="region of interest" description="Disordered" evidence="4">
    <location>
        <begin position="1352"/>
        <end position="1389"/>
    </location>
</feature>
<keyword evidence="7" id="KW-1185">Reference proteome</keyword>
<feature type="region of interest" description="Disordered" evidence="4">
    <location>
        <begin position="724"/>
        <end position="763"/>
    </location>
</feature>
<feature type="compositionally biased region" description="Polar residues" evidence="4">
    <location>
        <begin position="743"/>
        <end position="763"/>
    </location>
</feature>
<name>A0ABN7BH83_9HEMI</name>
<dbReference type="Pfam" id="PF25036">
    <property type="entry name" value="VPS13_VAB"/>
    <property type="match status" value="1"/>
</dbReference>
<dbReference type="CDD" id="cd14306">
    <property type="entry name" value="UBA_VP13D"/>
    <property type="match status" value="1"/>
</dbReference>
<dbReference type="Pfam" id="PF25033">
    <property type="entry name" value="VPS13_M"/>
    <property type="match status" value="1"/>
</dbReference>
<dbReference type="InterPro" id="IPR035992">
    <property type="entry name" value="Ricin_B-like_lectins"/>
</dbReference>
<feature type="domain" description="UBA" evidence="5">
    <location>
        <begin position="2498"/>
        <end position="2545"/>
    </location>
</feature>
<evidence type="ECO:0000313" key="7">
    <source>
        <dbReference type="Proteomes" id="UP001307889"/>
    </source>
</evidence>
<keyword evidence="2" id="KW-0813">Transport</keyword>
<evidence type="ECO:0000256" key="4">
    <source>
        <dbReference type="SAM" id="MobiDB-lite"/>
    </source>
</evidence>
<dbReference type="CDD" id="cd23453">
    <property type="entry name" value="beta-trefoil_Ricin_VPS13D"/>
    <property type="match status" value="1"/>
</dbReference>
<dbReference type="EMBL" id="AP028922">
    <property type="protein sequence ID" value="BET02587.1"/>
    <property type="molecule type" value="Genomic_DNA"/>
</dbReference>
<evidence type="ECO:0000256" key="3">
    <source>
        <dbReference type="ARBA" id="ARBA00023055"/>
    </source>
</evidence>
<reference evidence="6 7" key="1">
    <citation type="submission" date="2023-09" db="EMBL/GenBank/DDBJ databases">
        <title>Nesidiocoris tenuis whole genome shotgun sequence.</title>
        <authorList>
            <person name="Shibata T."/>
            <person name="Shimoda M."/>
            <person name="Kobayashi T."/>
            <person name="Uehara T."/>
        </authorList>
    </citation>
    <scope>NUCLEOTIDE SEQUENCE [LARGE SCALE GENOMIC DNA]</scope>
    <source>
        <strain evidence="6 7">Japan</strain>
    </source>
</reference>
<dbReference type="PANTHER" id="PTHR16166">
    <property type="entry name" value="VACUOLAR PROTEIN SORTING-ASSOCIATED PROTEIN VPS13"/>
    <property type="match status" value="1"/>
</dbReference>
<accession>A0ABN7BH83</accession>
<evidence type="ECO:0000256" key="2">
    <source>
        <dbReference type="ARBA" id="ARBA00022448"/>
    </source>
</evidence>
<dbReference type="Pfam" id="PF12624">
    <property type="entry name" value="VPS13_N"/>
    <property type="match status" value="1"/>
</dbReference>
<feature type="region of interest" description="Disordered" evidence="4">
    <location>
        <begin position="986"/>
        <end position="1019"/>
    </location>
</feature>
<feature type="compositionally biased region" description="Low complexity" evidence="4">
    <location>
        <begin position="1379"/>
        <end position="1389"/>
    </location>
</feature>
<dbReference type="SUPFAM" id="SSF50370">
    <property type="entry name" value="Ricin B-like lectins"/>
    <property type="match status" value="1"/>
</dbReference>
<dbReference type="InterPro" id="IPR026854">
    <property type="entry name" value="VPS13_N"/>
</dbReference>
<organism evidence="6 7">
    <name type="scientific">Nesidiocoris tenuis</name>
    <dbReference type="NCBI Taxonomy" id="355587"/>
    <lineage>
        <taxon>Eukaryota</taxon>
        <taxon>Metazoa</taxon>
        <taxon>Ecdysozoa</taxon>
        <taxon>Arthropoda</taxon>
        <taxon>Hexapoda</taxon>
        <taxon>Insecta</taxon>
        <taxon>Pterygota</taxon>
        <taxon>Neoptera</taxon>
        <taxon>Paraneoptera</taxon>
        <taxon>Hemiptera</taxon>
        <taxon>Heteroptera</taxon>
        <taxon>Panheteroptera</taxon>
        <taxon>Cimicomorpha</taxon>
        <taxon>Miridae</taxon>
        <taxon>Dicyphina</taxon>
        <taxon>Nesidiocoris</taxon>
    </lineage>
</organism>
<proteinExistence type="inferred from homology"/>
<dbReference type="InterPro" id="IPR026847">
    <property type="entry name" value="VPS13"/>
</dbReference>
<keyword evidence="3" id="KW-0445">Lipid transport</keyword>
<dbReference type="InterPro" id="IPR056747">
    <property type="entry name" value="VPS13-like_M"/>
</dbReference>